<reference evidence="1" key="1">
    <citation type="submission" date="2018-02" db="EMBL/GenBank/DDBJ databases">
        <title>Rhizophora mucronata_Transcriptome.</title>
        <authorList>
            <person name="Meera S.P."/>
            <person name="Sreeshan A."/>
            <person name="Augustine A."/>
        </authorList>
    </citation>
    <scope>NUCLEOTIDE SEQUENCE</scope>
    <source>
        <tissue evidence="1">Leaf</tissue>
    </source>
</reference>
<organism evidence="1">
    <name type="scientific">Rhizophora mucronata</name>
    <name type="common">Asiatic mangrove</name>
    <dbReference type="NCBI Taxonomy" id="61149"/>
    <lineage>
        <taxon>Eukaryota</taxon>
        <taxon>Viridiplantae</taxon>
        <taxon>Streptophyta</taxon>
        <taxon>Embryophyta</taxon>
        <taxon>Tracheophyta</taxon>
        <taxon>Spermatophyta</taxon>
        <taxon>Magnoliopsida</taxon>
        <taxon>eudicotyledons</taxon>
        <taxon>Gunneridae</taxon>
        <taxon>Pentapetalae</taxon>
        <taxon>rosids</taxon>
        <taxon>fabids</taxon>
        <taxon>Malpighiales</taxon>
        <taxon>Rhizophoraceae</taxon>
        <taxon>Rhizophora</taxon>
    </lineage>
</organism>
<name>A0A2P2N1Y2_RHIMU</name>
<accession>A0A2P2N1Y2</accession>
<dbReference type="EMBL" id="GGEC01055995">
    <property type="protein sequence ID" value="MBX36479.1"/>
    <property type="molecule type" value="Transcribed_RNA"/>
</dbReference>
<proteinExistence type="predicted"/>
<evidence type="ECO:0000313" key="1">
    <source>
        <dbReference type="EMBL" id="MBX36479.1"/>
    </source>
</evidence>
<dbReference type="AlphaFoldDB" id="A0A2P2N1Y2"/>
<protein>
    <submittedName>
        <fullName evidence="1">Uncharacterized protein</fullName>
    </submittedName>
</protein>
<sequence length="22" mass="2692">MHIYDLTTLIWASCMVKFRSIY</sequence>